<feature type="region of interest" description="Disordered" evidence="1">
    <location>
        <begin position="270"/>
        <end position="321"/>
    </location>
</feature>
<evidence type="ECO:0000256" key="1">
    <source>
        <dbReference type="SAM" id="MobiDB-lite"/>
    </source>
</evidence>
<reference evidence="2" key="1">
    <citation type="submission" date="2021-03" db="EMBL/GenBank/DDBJ databases">
        <authorList>
            <person name="Tagirdzhanova G."/>
        </authorList>
    </citation>
    <scope>NUCLEOTIDE SEQUENCE</scope>
</reference>
<feature type="compositionally biased region" description="Basic residues" evidence="1">
    <location>
        <begin position="551"/>
        <end position="560"/>
    </location>
</feature>
<organism evidence="2 3">
    <name type="scientific">Heterodermia speciosa</name>
    <dbReference type="NCBI Taxonomy" id="116794"/>
    <lineage>
        <taxon>Eukaryota</taxon>
        <taxon>Fungi</taxon>
        <taxon>Dikarya</taxon>
        <taxon>Ascomycota</taxon>
        <taxon>Pezizomycotina</taxon>
        <taxon>Lecanoromycetes</taxon>
        <taxon>OSLEUM clade</taxon>
        <taxon>Lecanoromycetidae</taxon>
        <taxon>Caliciales</taxon>
        <taxon>Physciaceae</taxon>
        <taxon>Heterodermia</taxon>
    </lineage>
</organism>
<sequence length="560" mass="64699">MSKKTEDDHYEAIHLADNFRLRYLTGAPNARTKSDYYITFTRSEQRELYVAYMESKDYQEVLDRITEARHVTKKSYSPGMMAGLVRFIIERTRRDRTPPSEDERNHWNFVTESPGLDPGGVQRGLDALRSRVRDVVDNGNVFVECYIPFARIHVLKDGTRSLLFNGEEQAFIYNAITFARLSPEDTVTTYVKWVERFQQRLGKTDDEFDRAMKIQVLNILGLFRYIKHRKGISPRGSVETEHWRRVTEQSNHLLAEIRVLTGNVDRDQRAPLLQRTYQTPYSTRDTTGEPLQPSQKRRAAHTLDSESSGSRASSSSLEPKMEKALNDMNLRHKKEGEEEFDAAYDRGGREAIKGMAPPHNEESRERHNVAYRRGGEGAAFDESMKTAARQVHEKEEEIKEWKKKKEAKNLRRLERERQGKERRAQKPFSQVGQYHEQLDIPERTAGSRPPGSLSQDPYSQGRQHGYQSNAPQSTTRSGTSGFLYQDRSREGRQYDDQGIEITGREDAQRQQEEIEGIYRESAALMGGRPPTNTPRRKEEVPQNPPQDKTGRPRRKKPSGH</sequence>
<dbReference type="EMBL" id="CAJPDS010000010">
    <property type="protein sequence ID" value="CAF9911371.1"/>
    <property type="molecule type" value="Genomic_DNA"/>
</dbReference>
<feature type="region of interest" description="Disordered" evidence="1">
    <location>
        <begin position="386"/>
        <end position="560"/>
    </location>
</feature>
<feature type="compositionally biased region" description="Polar residues" evidence="1">
    <location>
        <begin position="275"/>
        <end position="285"/>
    </location>
</feature>
<feature type="compositionally biased region" description="Basic and acidic residues" evidence="1">
    <location>
        <begin position="502"/>
        <end position="518"/>
    </location>
</feature>
<feature type="compositionally biased region" description="Basic and acidic residues" evidence="1">
    <location>
        <begin position="486"/>
        <end position="495"/>
    </location>
</feature>
<feature type="compositionally biased region" description="Polar residues" evidence="1">
    <location>
        <begin position="452"/>
        <end position="482"/>
    </location>
</feature>
<feature type="compositionally biased region" description="Basic and acidic residues" evidence="1">
    <location>
        <begin position="407"/>
        <end position="424"/>
    </location>
</feature>
<dbReference type="Proteomes" id="UP000664521">
    <property type="component" value="Unassembled WGS sequence"/>
</dbReference>
<evidence type="ECO:0000313" key="3">
    <source>
        <dbReference type="Proteomes" id="UP000664521"/>
    </source>
</evidence>
<evidence type="ECO:0000313" key="2">
    <source>
        <dbReference type="EMBL" id="CAF9911371.1"/>
    </source>
</evidence>
<comment type="caution">
    <text evidence="2">The sequence shown here is derived from an EMBL/GenBank/DDBJ whole genome shotgun (WGS) entry which is preliminary data.</text>
</comment>
<feature type="compositionally biased region" description="Basic and acidic residues" evidence="1">
    <location>
        <begin position="390"/>
        <end position="400"/>
    </location>
</feature>
<feature type="compositionally biased region" description="Low complexity" evidence="1">
    <location>
        <begin position="305"/>
        <end position="316"/>
    </location>
</feature>
<protein>
    <submittedName>
        <fullName evidence="2">Uncharacterized protein</fullName>
    </submittedName>
</protein>
<keyword evidence="3" id="KW-1185">Reference proteome</keyword>
<proteinExistence type="predicted"/>
<name>A0A8H3ERE5_9LECA</name>
<dbReference type="AlphaFoldDB" id="A0A8H3ERE5"/>
<gene>
    <name evidence="2" type="ORF">HETSPECPRED_000315</name>
</gene>
<accession>A0A8H3ERE5</accession>